<dbReference type="InterPro" id="IPR013783">
    <property type="entry name" value="Ig-like_fold"/>
</dbReference>
<gene>
    <name evidence="4" type="ORF">BIW11_10161</name>
</gene>
<sequence>FGFFLGPSSVQELRMNVTLDTLTDIEMSWQKPEVLHGDLGGYQIDVVDMTNDNATYTFVTTANETSYRFNTSEEYERYRVTVAGFSFDLDNHEHRVLGNATPQIVFTSGHRPPRPYVEKQTEFEQTAVRLSWKLPASIIWNVTWYRVQTAHLDNFTQTAQFNFTELQPYQQLTVTLYGCTSRNAANCSQPRQLNRTTDVAAPTSPRGVSATNISLTSADVHWTRPATPNGPIHQYVVDLWETANVTTKHSVRLNGTDLKASFTELKKNTEYSVNITAVNKDSHAKLWSSPPASSTFTTVKTGGFHIWLAILLGCLTVAIISAGVVIYLRRRRAVDAGDTERLVRT</sequence>
<dbReference type="InterPro" id="IPR050991">
    <property type="entry name" value="ECM_Regulatory_Proteins"/>
</dbReference>
<dbReference type="PANTHER" id="PTHR46708">
    <property type="entry name" value="TENASCIN"/>
    <property type="match status" value="1"/>
</dbReference>
<dbReference type="EMBL" id="MNPL01011066">
    <property type="protein sequence ID" value="OQR72787.1"/>
    <property type="molecule type" value="Genomic_DNA"/>
</dbReference>
<dbReference type="Gene3D" id="2.60.40.10">
    <property type="entry name" value="Immunoglobulins"/>
    <property type="match status" value="2"/>
</dbReference>
<evidence type="ECO:0000259" key="3">
    <source>
        <dbReference type="PROSITE" id="PS50853"/>
    </source>
</evidence>
<organism evidence="4 5">
    <name type="scientific">Tropilaelaps mercedesae</name>
    <dbReference type="NCBI Taxonomy" id="418985"/>
    <lineage>
        <taxon>Eukaryota</taxon>
        <taxon>Metazoa</taxon>
        <taxon>Ecdysozoa</taxon>
        <taxon>Arthropoda</taxon>
        <taxon>Chelicerata</taxon>
        <taxon>Arachnida</taxon>
        <taxon>Acari</taxon>
        <taxon>Parasitiformes</taxon>
        <taxon>Mesostigmata</taxon>
        <taxon>Gamasina</taxon>
        <taxon>Dermanyssoidea</taxon>
        <taxon>Laelapidae</taxon>
        <taxon>Tropilaelaps</taxon>
    </lineage>
</organism>
<dbReference type="InterPro" id="IPR003961">
    <property type="entry name" value="FN3_dom"/>
</dbReference>
<dbReference type="InParanoid" id="A0A1V9XGY3"/>
<keyword evidence="2" id="KW-1133">Transmembrane helix</keyword>
<dbReference type="OrthoDB" id="190835at2759"/>
<dbReference type="CDD" id="cd00063">
    <property type="entry name" value="FN3"/>
    <property type="match status" value="2"/>
</dbReference>
<evidence type="ECO:0000313" key="4">
    <source>
        <dbReference type="EMBL" id="OQR72787.1"/>
    </source>
</evidence>
<accession>A0A1V9XGY3</accession>
<keyword evidence="5" id="KW-1185">Reference proteome</keyword>
<feature type="non-terminal residue" evidence="4">
    <location>
        <position position="1"/>
    </location>
</feature>
<dbReference type="Proteomes" id="UP000192247">
    <property type="component" value="Unassembled WGS sequence"/>
</dbReference>
<dbReference type="SUPFAM" id="SSF49265">
    <property type="entry name" value="Fibronectin type III"/>
    <property type="match status" value="2"/>
</dbReference>
<dbReference type="PROSITE" id="PS50853">
    <property type="entry name" value="FN3"/>
    <property type="match status" value="2"/>
</dbReference>
<proteinExistence type="predicted"/>
<name>A0A1V9XGY3_9ACAR</name>
<dbReference type="InterPro" id="IPR036116">
    <property type="entry name" value="FN3_sf"/>
</dbReference>
<protein>
    <submittedName>
        <fullName evidence="4">Phosphotidylinositol phosphatase PTPRQ-like</fullName>
    </submittedName>
</protein>
<evidence type="ECO:0000256" key="1">
    <source>
        <dbReference type="ARBA" id="ARBA00022737"/>
    </source>
</evidence>
<evidence type="ECO:0000256" key="2">
    <source>
        <dbReference type="SAM" id="Phobius"/>
    </source>
</evidence>
<keyword evidence="2" id="KW-0472">Membrane</keyword>
<evidence type="ECO:0000313" key="5">
    <source>
        <dbReference type="Proteomes" id="UP000192247"/>
    </source>
</evidence>
<dbReference type="PANTHER" id="PTHR46708:SF2">
    <property type="entry name" value="FIBRONECTIN TYPE-III DOMAIN-CONTAINING PROTEIN"/>
    <property type="match status" value="1"/>
</dbReference>
<keyword evidence="1" id="KW-0677">Repeat</keyword>
<keyword evidence="2" id="KW-0812">Transmembrane</keyword>
<feature type="domain" description="Fibronectin type-III" evidence="3">
    <location>
        <begin position="204"/>
        <end position="301"/>
    </location>
</feature>
<dbReference type="AlphaFoldDB" id="A0A1V9XGY3"/>
<feature type="transmembrane region" description="Helical" evidence="2">
    <location>
        <begin position="304"/>
        <end position="328"/>
    </location>
</feature>
<feature type="domain" description="Fibronectin type-III" evidence="3">
    <location>
        <begin position="6"/>
        <end position="113"/>
    </location>
</feature>
<reference evidence="4 5" key="1">
    <citation type="journal article" date="2017" name="Gigascience">
        <title>Draft genome of the honey bee ectoparasitic mite, Tropilaelaps mercedesae, is shaped by the parasitic life history.</title>
        <authorList>
            <person name="Dong X."/>
            <person name="Armstrong S.D."/>
            <person name="Xia D."/>
            <person name="Makepeace B.L."/>
            <person name="Darby A.C."/>
            <person name="Kadowaki T."/>
        </authorList>
    </citation>
    <scope>NUCLEOTIDE SEQUENCE [LARGE SCALE GENOMIC DNA]</scope>
    <source>
        <strain evidence="4">Wuxi-XJTLU</strain>
    </source>
</reference>
<comment type="caution">
    <text evidence="4">The sequence shown here is derived from an EMBL/GenBank/DDBJ whole genome shotgun (WGS) entry which is preliminary data.</text>
</comment>
<dbReference type="Pfam" id="PF00041">
    <property type="entry name" value="fn3"/>
    <property type="match status" value="1"/>
</dbReference>
<dbReference type="SMART" id="SM00060">
    <property type="entry name" value="FN3"/>
    <property type="match status" value="3"/>
</dbReference>